<dbReference type="GO" id="GO:0006508">
    <property type="term" value="P:proteolysis"/>
    <property type="evidence" value="ECO:0007669"/>
    <property type="project" value="UniProtKB-KW"/>
</dbReference>
<dbReference type="CDD" id="cd06158">
    <property type="entry name" value="S2P-M50_like_1"/>
    <property type="match status" value="1"/>
</dbReference>
<feature type="transmembrane region" description="Helical" evidence="13">
    <location>
        <begin position="152"/>
        <end position="172"/>
    </location>
</feature>
<evidence type="ECO:0000256" key="6">
    <source>
        <dbReference type="ARBA" id="ARBA00022692"/>
    </source>
</evidence>
<evidence type="ECO:0000256" key="8">
    <source>
        <dbReference type="ARBA" id="ARBA00022801"/>
    </source>
</evidence>
<name>A0A2Z3HR36_9CAUL</name>
<comment type="similarity">
    <text evidence="3">Belongs to the peptidase M50B family.</text>
</comment>
<comment type="subcellular location">
    <subcellularLocation>
        <location evidence="2">Cell membrane</location>
        <topology evidence="2">Multi-pass membrane protein</topology>
    </subcellularLocation>
</comment>
<proteinExistence type="inferred from homology"/>
<evidence type="ECO:0000256" key="4">
    <source>
        <dbReference type="ARBA" id="ARBA00022475"/>
    </source>
</evidence>
<reference evidence="15" key="1">
    <citation type="submission" date="2018-05" db="EMBL/GenBank/DDBJ databases">
        <title>Genome sequencing of Phenylobacterium sp. HYN0004.</title>
        <authorList>
            <person name="Yi H."/>
            <person name="Baek C."/>
        </authorList>
    </citation>
    <scope>NUCLEOTIDE SEQUENCE [LARGE SCALE GENOMIC DNA]</scope>
    <source>
        <strain evidence="15">HYN0004</strain>
    </source>
</reference>
<evidence type="ECO:0000256" key="10">
    <source>
        <dbReference type="ARBA" id="ARBA00022989"/>
    </source>
</evidence>
<evidence type="ECO:0000256" key="12">
    <source>
        <dbReference type="ARBA" id="ARBA00023136"/>
    </source>
</evidence>
<keyword evidence="4" id="KW-1003">Cell membrane</keyword>
<dbReference type="KEGG" id="phb:HYN04_01670"/>
<feature type="transmembrane region" description="Helical" evidence="13">
    <location>
        <begin position="34"/>
        <end position="59"/>
    </location>
</feature>
<dbReference type="Proteomes" id="UP000247763">
    <property type="component" value="Chromosome"/>
</dbReference>
<keyword evidence="8" id="KW-0378">Hydrolase</keyword>
<feature type="transmembrane region" description="Helical" evidence="13">
    <location>
        <begin position="86"/>
        <end position="107"/>
    </location>
</feature>
<dbReference type="PROSITE" id="PS51257">
    <property type="entry name" value="PROKAR_LIPOPROTEIN"/>
    <property type="match status" value="1"/>
</dbReference>
<feature type="transmembrane region" description="Helical" evidence="13">
    <location>
        <begin position="12"/>
        <end position="28"/>
    </location>
</feature>
<comment type="cofactor">
    <cofactor evidence="1">
        <name>Zn(2+)</name>
        <dbReference type="ChEBI" id="CHEBI:29105"/>
    </cofactor>
</comment>
<dbReference type="EMBL" id="CP029479">
    <property type="protein sequence ID" value="AWM76586.1"/>
    <property type="molecule type" value="Genomic_DNA"/>
</dbReference>
<accession>A0A2Z3HR36</accession>
<evidence type="ECO:0000256" key="13">
    <source>
        <dbReference type="SAM" id="Phobius"/>
    </source>
</evidence>
<keyword evidence="7" id="KW-0479">Metal-binding</keyword>
<keyword evidence="10 13" id="KW-1133">Transmembrane helix</keyword>
<sequence>MARAAAKSGNPAVLILLGCLVTALLMTAQDWPPLTFIFVMLGWVLAVAVHEFGHAWIAWLGGDHTVEDKGYLSFDPRKYADLHTTLIWPLIALALGGIGFPGGAVWLREDLMRGPLWRSAASLAGPAGSFLVLVALSLPLAFWPAGEAYQTLAAAIAFLAFLQATAVVLNLLPVPGFDGFGVLRPFLPVRVRVAASRIEPVAPLIVLAVLLLLPGASTVLFGLAVSLARAVGLPTDLVFQGLSDFRFWTRLGA</sequence>
<dbReference type="GO" id="GO:0005886">
    <property type="term" value="C:plasma membrane"/>
    <property type="evidence" value="ECO:0007669"/>
    <property type="project" value="UniProtKB-SubCell"/>
</dbReference>
<organism evidence="14 15">
    <name type="scientific">Phenylobacterium parvum</name>
    <dbReference type="NCBI Taxonomy" id="2201350"/>
    <lineage>
        <taxon>Bacteria</taxon>
        <taxon>Pseudomonadati</taxon>
        <taxon>Pseudomonadota</taxon>
        <taxon>Alphaproteobacteria</taxon>
        <taxon>Caulobacterales</taxon>
        <taxon>Caulobacteraceae</taxon>
        <taxon>Phenylobacterium</taxon>
    </lineage>
</organism>
<dbReference type="InterPro" id="IPR044537">
    <property type="entry name" value="Rip2-like"/>
</dbReference>
<keyword evidence="5 14" id="KW-0645">Protease</keyword>
<evidence type="ECO:0000256" key="7">
    <source>
        <dbReference type="ARBA" id="ARBA00022723"/>
    </source>
</evidence>
<dbReference type="GO" id="GO:0008237">
    <property type="term" value="F:metallopeptidase activity"/>
    <property type="evidence" value="ECO:0007669"/>
    <property type="project" value="UniProtKB-KW"/>
</dbReference>
<evidence type="ECO:0000256" key="9">
    <source>
        <dbReference type="ARBA" id="ARBA00022833"/>
    </source>
</evidence>
<dbReference type="OrthoDB" id="9800627at2"/>
<evidence type="ECO:0000313" key="15">
    <source>
        <dbReference type="Proteomes" id="UP000247763"/>
    </source>
</evidence>
<keyword evidence="6 13" id="KW-0812">Transmembrane</keyword>
<dbReference type="PANTHER" id="PTHR35864">
    <property type="entry name" value="ZINC METALLOPROTEASE MJ0611-RELATED"/>
    <property type="match status" value="1"/>
</dbReference>
<feature type="transmembrane region" description="Helical" evidence="13">
    <location>
        <begin position="127"/>
        <end position="145"/>
    </location>
</feature>
<evidence type="ECO:0000256" key="1">
    <source>
        <dbReference type="ARBA" id="ARBA00001947"/>
    </source>
</evidence>
<keyword evidence="9" id="KW-0862">Zinc</keyword>
<dbReference type="PANTHER" id="PTHR35864:SF1">
    <property type="entry name" value="ZINC METALLOPROTEASE YWHC-RELATED"/>
    <property type="match status" value="1"/>
</dbReference>
<evidence type="ECO:0000313" key="14">
    <source>
        <dbReference type="EMBL" id="AWM76586.1"/>
    </source>
</evidence>
<keyword evidence="15" id="KW-1185">Reference proteome</keyword>
<keyword evidence="11" id="KW-0482">Metalloprotease</keyword>
<protein>
    <submittedName>
        <fullName evidence="14">Site-2 protease family protein</fullName>
    </submittedName>
</protein>
<evidence type="ECO:0000256" key="2">
    <source>
        <dbReference type="ARBA" id="ARBA00004651"/>
    </source>
</evidence>
<dbReference type="InterPro" id="IPR052348">
    <property type="entry name" value="Metallopeptidase_M50B"/>
</dbReference>
<evidence type="ECO:0000256" key="11">
    <source>
        <dbReference type="ARBA" id="ARBA00023049"/>
    </source>
</evidence>
<keyword evidence="12 13" id="KW-0472">Membrane</keyword>
<gene>
    <name evidence="14" type="ORF">HYN04_01670</name>
</gene>
<evidence type="ECO:0000256" key="3">
    <source>
        <dbReference type="ARBA" id="ARBA00007931"/>
    </source>
</evidence>
<feature type="transmembrane region" description="Helical" evidence="13">
    <location>
        <begin position="201"/>
        <end position="225"/>
    </location>
</feature>
<dbReference type="AlphaFoldDB" id="A0A2Z3HR36"/>
<dbReference type="GO" id="GO:0046872">
    <property type="term" value="F:metal ion binding"/>
    <property type="evidence" value="ECO:0007669"/>
    <property type="project" value="UniProtKB-KW"/>
</dbReference>
<evidence type="ECO:0000256" key="5">
    <source>
        <dbReference type="ARBA" id="ARBA00022670"/>
    </source>
</evidence>
<dbReference type="RefSeq" id="WP_110449155.1">
    <property type="nucleotide sequence ID" value="NZ_CP029479.1"/>
</dbReference>